<evidence type="ECO:0000256" key="1">
    <source>
        <dbReference type="SAM" id="MobiDB-lite"/>
    </source>
</evidence>
<reference evidence="3" key="1">
    <citation type="journal article" date="2014" name="Science">
        <title>Ancient hybridizations among the ancestral genomes of bread wheat.</title>
        <authorList>
            <consortium name="International Wheat Genome Sequencing Consortium,"/>
            <person name="Marcussen T."/>
            <person name="Sandve S.R."/>
            <person name="Heier L."/>
            <person name="Spannagl M."/>
            <person name="Pfeifer M."/>
            <person name="Jakobsen K.S."/>
            <person name="Wulff B.B."/>
            <person name="Steuernagel B."/>
            <person name="Mayer K.F."/>
            <person name="Olsen O.A."/>
        </authorList>
    </citation>
    <scope>NUCLEOTIDE SEQUENCE [LARGE SCALE GENOMIC DNA]</scope>
    <source>
        <strain evidence="3">cv. AL8/78</strain>
    </source>
</reference>
<name>A0A453JEY1_AEGTS</name>
<proteinExistence type="predicted"/>
<keyword evidence="3" id="KW-1185">Reference proteome</keyword>
<dbReference type="EnsemblPlants" id="AET5Gv20004200.13">
    <property type="protein sequence ID" value="AET5Gv20004200.13"/>
    <property type="gene ID" value="AET5Gv20004200"/>
</dbReference>
<protein>
    <submittedName>
        <fullName evidence="2">Uncharacterized protein</fullName>
    </submittedName>
</protein>
<reference evidence="2" key="3">
    <citation type="journal article" date="2017" name="Nature">
        <title>Genome sequence of the progenitor of the wheat D genome Aegilops tauschii.</title>
        <authorList>
            <person name="Luo M.C."/>
            <person name="Gu Y.Q."/>
            <person name="Puiu D."/>
            <person name="Wang H."/>
            <person name="Twardziok S.O."/>
            <person name="Deal K.R."/>
            <person name="Huo N."/>
            <person name="Zhu T."/>
            <person name="Wang L."/>
            <person name="Wang Y."/>
            <person name="McGuire P.E."/>
            <person name="Liu S."/>
            <person name="Long H."/>
            <person name="Ramasamy R.K."/>
            <person name="Rodriguez J.C."/>
            <person name="Van S.L."/>
            <person name="Yuan L."/>
            <person name="Wang Z."/>
            <person name="Xia Z."/>
            <person name="Xiao L."/>
            <person name="Anderson O.D."/>
            <person name="Ouyang S."/>
            <person name="Liang Y."/>
            <person name="Zimin A.V."/>
            <person name="Pertea G."/>
            <person name="Qi P."/>
            <person name="Bennetzen J.L."/>
            <person name="Dai X."/>
            <person name="Dawson M.W."/>
            <person name="Muller H.G."/>
            <person name="Kugler K."/>
            <person name="Rivarola-Duarte L."/>
            <person name="Spannagl M."/>
            <person name="Mayer K.F.X."/>
            <person name="Lu F.H."/>
            <person name="Bevan M.W."/>
            <person name="Leroy P."/>
            <person name="Li P."/>
            <person name="You F.M."/>
            <person name="Sun Q."/>
            <person name="Liu Z."/>
            <person name="Lyons E."/>
            <person name="Wicker T."/>
            <person name="Salzberg S.L."/>
            <person name="Devos K.M."/>
            <person name="Dvorak J."/>
        </authorList>
    </citation>
    <scope>NUCLEOTIDE SEQUENCE [LARGE SCALE GENOMIC DNA]</scope>
    <source>
        <strain evidence="2">cv. AL8/78</strain>
    </source>
</reference>
<dbReference type="Proteomes" id="UP000015105">
    <property type="component" value="Chromosome 5D"/>
</dbReference>
<reference evidence="2" key="4">
    <citation type="submission" date="2019-03" db="UniProtKB">
        <authorList>
            <consortium name="EnsemblPlants"/>
        </authorList>
    </citation>
    <scope>IDENTIFICATION</scope>
</reference>
<dbReference type="Gramene" id="AET5Gv20004200.13">
    <property type="protein sequence ID" value="AET5Gv20004200.13"/>
    <property type="gene ID" value="AET5Gv20004200"/>
</dbReference>
<reference evidence="2" key="5">
    <citation type="journal article" date="2021" name="G3 (Bethesda)">
        <title>Aegilops tauschii genome assembly Aet v5.0 features greater sequence contiguity and improved annotation.</title>
        <authorList>
            <person name="Wang L."/>
            <person name="Zhu T."/>
            <person name="Rodriguez J.C."/>
            <person name="Deal K.R."/>
            <person name="Dubcovsky J."/>
            <person name="McGuire P.E."/>
            <person name="Lux T."/>
            <person name="Spannagl M."/>
            <person name="Mayer K.F.X."/>
            <person name="Baldrich P."/>
            <person name="Meyers B.C."/>
            <person name="Huo N."/>
            <person name="Gu Y.Q."/>
            <person name="Zhou H."/>
            <person name="Devos K.M."/>
            <person name="Bennetzen J.L."/>
            <person name="Unver T."/>
            <person name="Budak H."/>
            <person name="Gulick P.J."/>
            <person name="Galiba G."/>
            <person name="Kalapos B."/>
            <person name="Nelson D.R."/>
            <person name="Li P."/>
            <person name="You F.M."/>
            <person name="Luo M.C."/>
            <person name="Dvorak J."/>
        </authorList>
    </citation>
    <scope>NUCLEOTIDE SEQUENCE [LARGE SCALE GENOMIC DNA]</scope>
    <source>
        <strain evidence="2">cv. AL8/78</strain>
    </source>
</reference>
<evidence type="ECO:0000313" key="3">
    <source>
        <dbReference type="Proteomes" id="UP000015105"/>
    </source>
</evidence>
<feature type="region of interest" description="Disordered" evidence="1">
    <location>
        <begin position="1"/>
        <end position="25"/>
    </location>
</feature>
<sequence>VSLTGTTGTSASRGVKNSDKKDSACSACCRNKGKKAVHSTLVQYI</sequence>
<evidence type="ECO:0000313" key="2">
    <source>
        <dbReference type="EnsemblPlants" id="AET5Gv20004200.13"/>
    </source>
</evidence>
<dbReference type="AlphaFoldDB" id="A0A453JEY1"/>
<organism evidence="2 3">
    <name type="scientific">Aegilops tauschii subsp. strangulata</name>
    <name type="common">Goatgrass</name>
    <dbReference type="NCBI Taxonomy" id="200361"/>
    <lineage>
        <taxon>Eukaryota</taxon>
        <taxon>Viridiplantae</taxon>
        <taxon>Streptophyta</taxon>
        <taxon>Embryophyta</taxon>
        <taxon>Tracheophyta</taxon>
        <taxon>Spermatophyta</taxon>
        <taxon>Magnoliopsida</taxon>
        <taxon>Liliopsida</taxon>
        <taxon>Poales</taxon>
        <taxon>Poaceae</taxon>
        <taxon>BOP clade</taxon>
        <taxon>Pooideae</taxon>
        <taxon>Triticodae</taxon>
        <taxon>Triticeae</taxon>
        <taxon>Triticinae</taxon>
        <taxon>Aegilops</taxon>
    </lineage>
</organism>
<accession>A0A453JEY1</accession>
<feature type="compositionally biased region" description="Polar residues" evidence="1">
    <location>
        <begin position="1"/>
        <end position="12"/>
    </location>
</feature>
<reference evidence="3" key="2">
    <citation type="journal article" date="2017" name="Nat. Plants">
        <title>The Aegilops tauschii genome reveals multiple impacts of transposons.</title>
        <authorList>
            <person name="Zhao G."/>
            <person name="Zou C."/>
            <person name="Li K."/>
            <person name="Wang K."/>
            <person name="Li T."/>
            <person name="Gao L."/>
            <person name="Zhang X."/>
            <person name="Wang H."/>
            <person name="Yang Z."/>
            <person name="Liu X."/>
            <person name="Jiang W."/>
            <person name="Mao L."/>
            <person name="Kong X."/>
            <person name="Jiao Y."/>
            <person name="Jia J."/>
        </authorList>
    </citation>
    <scope>NUCLEOTIDE SEQUENCE [LARGE SCALE GENOMIC DNA]</scope>
    <source>
        <strain evidence="3">cv. AL8/78</strain>
    </source>
</reference>